<evidence type="ECO:0000256" key="1">
    <source>
        <dbReference type="SAM" id="MobiDB-lite"/>
    </source>
</evidence>
<feature type="compositionally biased region" description="Basic and acidic residues" evidence="1">
    <location>
        <begin position="77"/>
        <end position="86"/>
    </location>
</feature>
<keyword evidence="4" id="KW-1185">Reference proteome</keyword>
<feature type="region of interest" description="Disordered" evidence="1">
    <location>
        <begin position="31"/>
        <end position="193"/>
    </location>
</feature>
<organism evidence="3 4">
    <name type="scientific">Kroppenstedtia guangzhouensis</name>
    <dbReference type="NCBI Taxonomy" id="1274356"/>
    <lineage>
        <taxon>Bacteria</taxon>
        <taxon>Bacillati</taxon>
        <taxon>Bacillota</taxon>
        <taxon>Bacilli</taxon>
        <taxon>Bacillales</taxon>
        <taxon>Thermoactinomycetaceae</taxon>
        <taxon>Kroppenstedtia</taxon>
    </lineage>
</organism>
<evidence type="ECO:0000313" key="4">
    <source>
        <dbReference type="Proteomes" id="UP000617979"/>
    </source>
</evidence>
<sequence length="229" mass="24678">MNKQNIWTIVCLSIFGSMTLFGSTVMAFPGSEEAPLDEAPTREVPPQASQEVPGSESKPEEPVSGQAPTDSVPEQKNQPDQRKIDQPVEPESQEPKTDQSTDVPDRSHADDAPAGKQEEYTSSGSNQKKEESSHHPESPPSTSEDFQDDVVLAQGGKGENDDQDSSVTSSDHSSPGKGDEKEAPKTESDEMVKTGSETLPLLMLSFGIFGMVATLAVRFRKQVVGVFTN</sequence>
<feature type="transmembrane region" description="Helical" evidence="2">
    <location>
        <begin position="201"/>
        <end position="219"/>
    </location>
</feature>
<keyword evidence="2" id="KW-0472">Membrane</keyword>
<comment type="caution">
    <text evidence="3">The sequence shown here is derived from an EMBL/GenBank/DDBJ whole genome shotgun (WGS) entry which is preliminary data.</text>
</comment>
<dbReference type="Proteomes" id="UP000617979">
    <property type="component" value="Unassembled WGS sequence"/>
</dbReference>
<keyword evidence="2" id="KW-1133">Transmembrane helix</keyword>
<feature type="compositionally biased region" description="Basic and acidic residues" evidence="1">
    <location>
        <begin position="177"/>
        <end position="192"/>
    </location>
</feature>
<reference evidence="4" key="1">
    <citation type="journal article" date="2019" name="Int. J. Syst. Evol. Microbiol.">
        <title>The Global Catalogue of Microorganisms (GCM) 10K type strain sequencing project: providing services to taxonomists for standard genome sequencing and annotation.</title>
        <authorList>
            <consortium name="The Broad Institute Genomics Platform"/>
            <consortium name="The Broad Institute Genome Sequencing Center for Infectious Disease"/>
            <person name="Wu L."/>
            <person name="Ma J."/>
        </authorList>
    </citation>
    <scope>NUCLEOTIDE SEQUENCE [LARGE SCALE GENOMIC DNA]</scope>
    <source>
        <strain evidence="4">CGMCC 1.12404</strain>
    </source>
</reference>
<protein>
    <submittedName>
        <fullName evidence="3">Uncharacterized protein</fullName>
    </submittedName>
</protein>
<accession>A0ABQ1H5R4</accession>
<gene>
    <name evidence="3" type="ORF">GCM10007416_34400</name>
</gene>
<dbReference type="EMBL" id="BMEX01000030">
    <property type="protein sequence ID" value="GGA58322.1"/>
    <property type="molecule type" value="Genomic_DNA"/>
</dbReference>
<evidence type="ECO:0000256" key="2">
    <source>
        <dbReference type="SAM" id="Phobius"/>
    </source>
</evidence>
<dbReference type="RefSeq" id="WP_188433717.1">
    <property type="nucleotide sequence ID" value="NZ_BMEX01000030.1"/>
</dbReference>
<proteinExistence type="predicted"/>
<feature type="compositionally biased region" description="Basic and acidic residues" evidence="1">
    <location>
        <begin position="127"/>
        <end position="137"/>
    </location>
</feature>
<feature type="transmembrane region" description="Helical" evidence="2">
    <location>
        <begin position="6"/>
        <end position="28"/>
    </location>
</feature>
<feature type="compositionally biased region" description="Basic and acidic residues" evidence="1">
    <location>
        <begin position="93"/>
        <end position="119"/>
    </location>
</feature>
<name>A0ABQ1H5R4_9BACL</name>
<feature type="compositionally biased region" description="Polar residues" evidence="1">
    <location>
        <begin position="66"/>
        <end position="76"/>
    </location>
</feature>
<evidence type="ECO:0000313" key="3">
    <source>
        <dbReference type="EMBL" id="GGA58322.1"/>
    </source>
</evidence>
<keyword evidence="2" id="KW-0812">Transmembrane</keyword>